<dbReference type="GO" id="GO:0008757">
    <property type="term" value="F:S-adenosylmethionine-dependent methyltransferase activity"/>
    <property type="evidence" value="ECO:0007669"/>
    <property type="project" value="InterPro"/>
</dbReference>
<reference evidence="2" key="1">
    <citation type="journal article" date="2014" name="Front. Microbiol.">
        <title>High frequency of phylogenetically diverse reductive dehalogenase-homologous genes in deep subseafloor sedimentary metagenomes.</title>
        <authorList>
            <person name="Kawai M."/>
            <person name="Futagami T."/>
            <person name="Toyoda A."/>
            <person name="Takaki Y."/>
            <person name="Nishi S."/>
            <person name="Hori S."/>
            <person name="Arai W."/>
            <person name="Tsubouchi T."/>
            <person name="Morono Y."/>
            <person name="Uchiyama I."/>
            <person name="Ito T."/>
            <person name="Fujiyama A."/>
            <person name="Inagaki F."/>
            <person name="Takami H."/>
        </authorList>
    </citation>
    <scope>NUCLEOTIDE SEQUENCE</scope>
    <source>
        <strain evidence="2">Expedition CK06-06</strain>
    </source>
</reference>
<evidence type="ECO:0000313" key="2">
    <source>
        <dbReference type="EMBL" id="GAG06745.1"/>
    </source>
</evidence>
<dbReference type="SUPFAM" id="SSF53335">
    <property type="entry name" value="S-adenosyl-L-methionine-dependent methyltransferases"/>
    <property type="match status" value="1"/>
</dbReference>
<dbReference type="Pfam" id="PF08241">
    <property type="entry name" value="Methyltransf_11"/>
    <property type="match status" value="1"/>
</dbReference>
<proteinExistence type="predicted"/>
<protein>
    <recommendedName>
        <fullName evidence="1">Methyltransferase type 11 domain-containing protein</fullName>
    </recommendedName>
</protein>
<dbReference type="InterPro" id="IPR013216">
    <property type="entry name" value="Methyltransf_11"/>
</dbReference>
<gene>
    <name evidence="2" type="ORF">S01H1_42432</name>
</gene>
<evidence type="ECO:0000259" key="1">
    <source>
        <dbReference type="Pfam" id="PF08241"/>
    </source>
</evidence>
<dbReference type="CDD" id="cd02440">
    <property type="entry name" value="AdoMet_MTases"/>
    <property type="match status" value="1"/>
</dbReference>
<dbReference type="Gene3D" id="3.40.50.150">
    <property type="entry name" value="Vaccinia Virus protein VP39"/>
    <property type="match status" value="1"/>
</dbReference>
<sequence>PEALSFAKKKTEETEIYNLEFIMGTAYQLPFRNDSFSHAVAAEVIEHLLYPEKMLAEIRRVFNDKGRILITTPIRQSERPVDPNHVREFSRFEFKKMLAPFFAKVEIIDSHPDFIVRLNRKSMYKFFLNLINVITGFNPFETSGWRKNVQQIAIVES</sequence>
<accession>X0UM56</accession>
<organism evidence="2">
    <name type="scientific">marine sediment metagenome</name>
    <dbReference type="NCBI Taxonomy" id="412755"/>
    <lineage>
        <taxon>unclassified sequences</taxon>
        <taxon>metagenomes</taxon>
        <taxon>ecological metagenomes</taxon>
    </lineage>
</organism>
<dbReference type="EMBL" id="BARS01026990">
    <property type="protein sequence ID" value="GAG06745.1"/>
    <property type="molecule type" value="Genomic_DNA"/>
</dbReference>
<feature type="domain" description="Methyltransferase type 11" evidence="1">
    <location>
        <begin position="1"/>
        <end position="70"/>
    </location>
</feature>
<name>X0UM56_9ZZZZ</name>
<dbReference type="InterPro" id="IPR029063">
    <property type="entry name" value="SAM-dependent_MTases_sf"/>
</dbReference>
<dbReference type="AlphaFoldDB" id="X0UM56"/>
<feature type="non-terminal residue" evidence="2">
    <location>
        <position position="1"/>
    </location>
</feature>
<comment type="caution">
    <text evidence="2">The sequence shown here is derived from an EMBL/GenBank/DDBJ whole genome shotgun (WGS) entry which is preliminary data.</text>
</comment>